<dbReference type="EMBL" id="LR824641">
    <property type="protein sequence ID" value="CAD0338634.1"/>
    <property type="molecule type" value="Genomic_DNA"/>
</dbReference>
<keyword evidence="3" id="KW-0808">Transferase</keyword>
<dbReference type="RefSeq" id="WP_119131787.1">
    <property type="nucleotide sequence ID" value="NZ_LR861803.1"/>
</dbReference>
<dbReference type="Proteomes" id="UP000515493">
    <property type="component" value="Chromosome"/>
</dbReference>
<feature type="transmembrane region" description="Helical" evidence="1">
    <location>
        <begin position="243"/>
        <end position="265"/>
    </location>
</feature>
<dbReference type="PANTHER" id="PTHR48090">
    <property type="entry name" value="UNDECAPRENYL-PHOSPHATE 4-DEOXY-4-FORMAMIDO-L-ARABINOSE TRANSFERASE-RELATED"/>
    <property type="match status" value="1"/>
</dbReference>
<dbReference type="Pfam" id="PF00535">
    <property type="entry name" value="Glycos_transf_2"/>
    <property type="match status" value="1"/>
</dbReference>
<proteinExistence type="predicted"/>
<evidence type="ECO:0000256" key="1">
    <source>
        <dbReference type="SAM" id="Phobius"/>
    </source>
</evidence>
<sequence>MSATVAAVIPSYKVTQHVLGVIAQMGPEVSRIYVVDDCCPDRSGDFVESNCTDKRVVVIRHEQNQGVGGAVMTGYRAAIADGVEIIVKVDGDGQMDPGLIPSFIAPILAGEADYTKGNRFFDLERIAQMPKLRLFGNAGLSFLTKLSSGYWDLFDPTNGYTAIHRDVAYHLPLDRISRRYFFETDILFRLNTLRAVVLDVPMHAKYADEVSNLKISKVLTEFLFKNLRNFGKRILYNYYLRNMSLASLELPAGIVMFSFGVVYGLQHWLTSLGTGEAATSGTVMLAAMPVLVGVQLLLAFFGQDIASVPRTAVHPRLRWSALQERHA</sequence>
<feature type="domain" description="Glycosyltransferase 2-like" evidence="2">
    <location>
        <begin position="20"/>
        <end position="168"/>
    </location>
</feature>
<dbReference type="GO" id="GO:0016740">
    <property type="term" value="F:transferase activity"/>
    <property type="evidence" value="ECO:0007669"/>
    <property type="project" value="UniProtKB-KW"/>
</dbReference>
<gene>
    <name evidence="3" type="ORF">XSP_003430</name>
</gene>
<evidence type="ECO:0000313" key="3">
    <source>
        <dbReference type="EMBL" id="CAD0338634.1"/>
    </source>
</evidence>
<dbReference type="AlphaFoldDB" id="A0A8E4E3L8"/>
<dbReference type="PANTHER" id="PTHR48090:SF7">
    <property type="entry name" value="RFBJ PROTEIN"/>
    <property type="match status" value="1"/>
</dbReference>
<keyword evidence="1" id="KW-0472">Membrane</keyword>
<dbReference type="KEGG" id="xeu:XSP_003430"/>
<evidence type="ECO:0000259" key="2">
    <source>
        <dbReference type="Pfam" id="PF00535"/>
    </source>
</evidence>
<dbReference type="SUPFAM" id="SSF53448">
    <property type="entry name" value="Nucleotide-diphospho-sugar transferases"/>
    <property type="match status" value="1"/>
</dbReference>
<dbReference type="EMBL" id="LR861803">
    <property type="protein sequence ID" value="CAD1795780.1"/>
    <property type="molecule type" value="Genomic_DNA"/>
</dbReference>
<accession>A0A8E4E3L8</accession>
<dbReference type="InterPro" id="IPR001173">
    <property type="entry name" value="Glyco_trans_2-like"/>
</dbReference>
<dbReference type="Gene3D" id="3.90.550.10">
    <property type="entry name" value="Spore Coat Polysaccharide Biosynthesis Protein SpsA, Chain A"/>
    <property type="match status" value="1"/>
</dbReference>
<dbReference type="CDD" id="cd04179">
    <property type="entry name" value="DPM_DPG-synthase_like"/>
    <property type="match status" value="1"/>
</dbReference>
<name>A0A8E4E3L8_9XANT</name>
<protein>
    <submittedName>
        <fullName evidence="3">Glycosyltransferase family 2 protein</fullName>
    </submittedName>
</protein>
<organism evidence="3">
    <name type="scientific">Xanthomonas euroxanthea</name>
    <dbReference type="NCBI Taxonomy" id="2259622"/>
    <lineage>
        <taxon>Bacteria</taxon>
        <taxon>Pseudomonadati</taxon>
        <taxon>Pseudomonadota</taxon>
        <taxon>Gammaproteobacteria</taxon>
        <taxon>Lysobacterales</taxon>
        <taxon>Lysobacteraceae</taxon>
        <taxon>Xanthomonas</taxon>
    </lineage>
</organism>
<evidence type="ECO:0000313" key="4">
    <source>
        <dbReference type="EMBL" id="CAD1795780.1"/>
    </source>
</evidence>
<keyword evidence="1" id="KW-0812">Transmembrane</keyword>
<evidence type="ECO:0000313" key="5">
    <source>
        <dbReference type="Proteomes" id="UP000515493"/>
    </source>
</evidence>
<dbReference type="GeneID" id="79390730"/>
<reference evidence="3 5" key="1">
    <citation type="submission" date="2020-07" db="EMBL/GenBank/DDBJ databases">
        <authorList>
            <person name="Teixeira M."/>
        </authorList>
    </citation>
    <scope>NUCLEOTIDE SEQUENCE</scope>
    <source>
        <strain evidence="4">1</strain>
        <strain evidence="3">Xanthomonas sp. CPBF 367</strain>
    </source>
</reference>
<keyword evidence="1" id="KW-1133">Transmembrane helix</keyword>
<dbReference type="InterPro" id="IPR050256">
    <property type="entry name" value="Glycosyltransferase_2"/>
</dbReference>
<dbReference type="InterPro" id="IPR029044">
    <property type="entry name" value="Nucleotide-diphossugar_trans"/>
</dbReference>
<feature type="transmembrane region" description="Helical" evidence="1">
    <location>
        <begin position="277"/>
        <end position="301"/>
    </location>
</feature>